<dbReference type="Proteomes" id="UP000230729">
    <property type="component" value="Unassembled WGS sequence"/>
</dbReference>
<evidence type="ECO:0000313" key="3">
    <source>
        <dbReference type="Proteomes" id="UP000230729"/>
    </source>
</evidence>
<evidence type="ECO:0000256" key="1">
    <source>
        <dbReference type="SAM" id="Coils"/>
    </source>
</evidence>
<reference evidence="2 3" key="1">
    <citation type="submission" date="2017-09" db="EMBL/GenBank/DDBJ databases">
        <title>Depth-based differentiation of microbial function through sediment-hosted aquifers and enrichment of novel symbionts in the deep terrestrial subsurface.</title>
        <authorList>
            <person name="Probst A.J."/>
            <person name="Ladd B."/>
            <person name="Jarett J.K."/>
            <person name="Geller-Mcgrath D.E."/>
            <person name="Sieber C.M."/>
            <person name="Emerson J.B."/>
            <person name="Anantharaman K."/>
            <person name="Thomas B.C."/>
            <person name="Malmstrom R."/>
            <person name="Stieglmeier M."/>
            <person name="Klingl A."/>
            <person name="Woyke T."/>
            <person name="Ryan C.M."/>
            <person name="Banfield J.F."/>
        </authorList>
    </citation>
    <scope>NUCLEOTIDE SEQUENCE [LARGE SCALE GENOMIC DNA]</scope>
    <source>
        <strain evidence="2">CG23_combo_of_CG06-09_8_20_14_all_49_15</strain>
    </source>
</reference>
<protein>
    <submittedName>
        <fullName evidence="2">Uncharacterized protein</fullName>
    </submittedName>
</protein>
<name>A0A2G9ZK77_9BACT</name>
<gene>
    <name evidence="2" type="ORF">COX22_03615</name>
</gene>
<accession>A0A2G9ZK77</accession>
<organism evidence="2 3">
    <name type="scientific">Candidatus Falkowbacteria bacterium CG23_combo_of_CG06-09_8_20_14_all_49_15</name>
    <dbReference type="NCBI Taxonomy" id="1974572"/>
    <lineage>
        <taxon>Bacteria</taxon>
        <taxon>Candidatus Falkowiibacteriota</taxon>
    </lineage>
</organism>
<dbReference type="AlphaFoldDB" id="A0A2G9ZK77"/>
<sequence length="256" mass="28277">MSNIQKAIIGALTVLVLGAAAYFFQDGLSDPKPNKSDGPENILAEQKDLLAAAEQLQMSIGDSCDNKKEANKKIQEIEKKLADLAGRKKNWLDNVPPLPDIDPDDIVMIPDADAGRPGSEMPELSSDVPPLPDIDDADIIDPDEYILQMAESEKKIINILQALKALCQEETEKPAPKTVSDKCSDACQRYKDCAAYTEDATPADLNDAYDTCLEECQTWPKEMIKCINAVEIKAPNDCVNFLPCQLPQFYEEKYLP</sequence>
<evidence type="ECO:0000313" key="2">
    <source>
        <dbReference type="EMBL" id="PIP33583.1"/>
    </source>
</evidence>
<proteinExistence type="predicted"/>
<keyword evidence="1" id="KW-0175">Coiled coil</keyword>
<comment type="caution">
    <text evidence="2">The sequence shown here is derived from an EMBL/GenBank/DDBJ whole genome shotgun (WGS) entry which is preliminary data.</text>
</comment>
<dbReference type="EMBL" id="PCSD01000088">
    <property type="protein sequence ID" value="PIP33583.1"/>
    <property type="molecule type" value="Genomic_DNA"/>
</dbReference>
<feature type="coiled-coil region" evidence="1">
    <location>
        <begin position="60"/>
        <end position="94"/>
    </location>
</feature>